<protein>
    <submittedName>
        <fullName evidence="1">Ipa protein</fullName>
    </submittedName>
</protein>
<evidence type="ECO:0000313" key="2">
    <source>
        <dbReference type="Proteomes" id="UP000799754"/>
    </source>
</evidence>
<organism evidence="1 2">
    <name type="scientific">Macroventuria anomochaeta</name>
    <dbReference type="NCBI Taxonomy" id="301207"/>
    <lineage>
        <taxon>Eukaryota</taxon>
        <taxon>Fungi</taxon>
        <taxon>Dikarya</taxon>
        <taxon>Ascomycota</taxon>
        <taxon>Pezizomycotina</taxon>
        <taxon>Dothideomycetes</taxon>
        <taxon>Pleosporomycetidae</taxon>
        <taxon>Pleosporales</taxon>
        <taxon>Pleosporineae</taxon>
        <taxon>Didymellaceae</taxon>
        <taxon>Macroventuria</taxon>
    </lineage>
</organism>
<evidence type="ECO:0000313" key="1">
    <source>
        <dbReference type="EMBL" id="KAF2633278.1"/>
    </source>
</evidence>
<keyword evidence="2" id="KW-1185">Reference proteome</keyword>
<sequence>MNETVRNLHHDLVRKFERHGSRIEQMWRSLGQEEREKILRDASIDRSVLKDPHDTSLGNVCRVIPEWNLRDLTPPSSDILLDILKYRATTPLTEQYISGVNGAPGDYENIVDSMQRNGFRLSDASTYKDCYTLFLDDEQYGQSYKITPGNKDDVLTNMKPAIEAGLIIPQDIGELVLMRQNYLLQLLNIIVEDIFDTASTTRSKTTRPTRTSDVATAALATLSFHSPPKKLGIPDLVDSSQEQKSSWEDYINLISTEPTVLSHEVNLWFFTRPELVGDEKGRSMPVHTDRYISGAVLDAVHGVVKATATWNYISQLLALLDSSPDRRFRVMVLQELSNTCYLELTRAQVLFTRSVSVFSGGNRWFERKSTVRKDGIVRVSMKRNPESLMLENPQLYYMLRLCQEGLDWSGSVQWLQKLEDFHRAHPLEKDKMAEREFSSLGDLAVIVTFLQSLSQVEQLPAANKKQKHSFLLKVSDLETTIGQLKEELDLDDFVIPMGNLLEPGMASGALVSLDHHVHEKMGTKLGFLYEQLVDDSVANLHKRYHESKVKASNTKTGYLVPTIPEASESSIHRRREKEKTRPAHSFAYAIVPEAAGFPSSSARPAPPQPRFKVKATTFNVFSLLLSRSSAARGSISWDAFVAAMTDVGFSVTPKVGSIYTFVPPENMVVRRNCTLHRPHKSCIEGVVLLIYSCRLKRVYEWDESTFILV</sequence>
<reference evidence="1" key="1">
    <citation type="journal article" date="2020" name="Stud. Mycol.">
        <title>101 Dothideomycetes genomes: a test case for predicting lifestyles and emergence of pathogens.</title>
        <authorList>
            <person name="Haridas S."/>
            <person name="Albert R."/>
            <person name="Binder M."/>
            <person name="Bloem J."/>
            <person name="Labutti K."/>
            <person name="Salamov A."/>
            <person name="Andreopoulos B."/>
            <person name="Baker S."/>
            <person name="Barry K."/>
            <person name="Bills G."/>
            <person name="Bluhm B."/>
            <person name="Cannon C."/>
            <person name="Castanera R."/>
            <person name="Culley D."/>
            <person name="Daum C."/>
            <person name="Ezra D."/>
            <person name="Gonzalez J."/>
            <person name="Henrissat B."/>
            <person name="Kuo A."/>
            <person name="Liang C."/>
            <person name="Lipzen A."/>
            <person name="Lutzoni F."/>
            <person name="Magnuson J."/>
            <person name="Mondo S."/>
            <person name="Nolan M."/>
            <person name="Ohm R."/>
            <person name="Pangilinan J."/>
            <person name="Park H.-J."/>
            <person name="Ramirez L."/>
            <person name="Alfaro M."/>
            <person name="Sun H."/>
            <person name="Tritt A."/>
            <person name="Yoshinaga Y."/>
            <person name="Zwiers L.-H."/>
            <person name="Turgeon B."/>
            <person name="Goodwin S."/>
            <person name="Spatafora J."/>
            <person name="Crous P."/>
            <person name="Grigoriev I."/>
        </authorList>
    </citation>
    <scope>NUCLEOTIDE SEQUENCE</scope>
    <source>
        <strain evidence="1">CBS 525.71</strain>
    </source>
</reference>
<dbReference type="EMBL" id="MU006701">
    <property type="protein sequence ID" value="KAF2633278.1"/>
    <property type="molecule type" value="Genomic_DNA"/>
</dbReference>
<dbReference type="Proteomes" id="UP000799754">
    <property type="component" value="Unassembled WGS sequence"/>
</dbReference>
<gene>
    <name evidence="1" type="ORF">BU25DRAFT_3028</name>
</gene>
<name>A0ACB6SIQ4_9PLEO</name>
<accession>A0ACB6SIQ4</accession>
<proteinExistence type="predicted"/>
<comment type="caution">
    <text evidence="1">The sequence shown here is derived from an EMBL/GenBank/DDBJ whole genome shotgun (WGS) entry which is preliminary data.</text>
</comment>